<evidence type="ECO:0000313" key="3">
    <source>
        <dbReference type="Proteomes" id="UP001161017"/>
    </source>
</evidence>
<reference evidence="2" key="1">
    <citation type="journal article" date="2023" name="Genome Biol. Evol.">
        <title>First Whole Genome Sequence and Flow Cytometry Genome Size Data for the Lichen-Forming Fungus Ramalina farinacea (Ascomycota).</title>
        <authorList>
            <person name="Llewellyn T."/>
            <person name="Mian S."/>
            <person name="Hill R."/>
            <person name="Leitch I.J."/>
            <person name="Gaya E."/>
        </authorList>
    </citation>
    <scope>NUCLEOTIDE SEQUENCE</scope>
    <source>
        <strain evidence="2">LIQ254RAFAR</strain>
    </source>
</reference>
<gene>
    <name evidence="2" type="ORF">OHK93_000653</name>
</gene>
<proteinExistence type="predicted"/>
<keyword evidence="1" id="KW-0812">Transmembrane</keyword>
<protein>
    <submittedName>
        <fullName evidence="2">Uncharacterized protein</fullName>
    </submittedName>
</protein>
<evidence type="ECO:0000256" key="1">
    <source>
        <dbReference type="SAM" id="Phobius"/>
    </source>
</evidence>
<dbReference type="Proteomes" id="UP001161017">
    <property type="component" value="Unassembled WGS sequence"/>
</dbReference>
<keyword evidence="1" id="KW-0472">Membrane</keyword>
<dbReference type="EMBL" id="JAPUFD010000001">
    <property type="protein sequence ID" value="MDI1485515.1"/>
    <property type="molecule type" value="Genomic_DNA"/>
</dbReference>
<name>A0AA43QFB6_9LECA</name>
<dbReference type="AlphaFoldDB" id="A0AA43QFB6"/>
<sequence>MILWGLSPIGGQASLRLLLQGTSNTTDFRNITYLSTDSISASNADPAAEYEFLLNSLYSAALFERYEEQSASMDIWGNVKIPAIEPLIASGQQDVEGWLSVDANNNTSYSSLVGIPVSGLDQNANSTFSIESYYLVLDCSAFHVLDQGPETRVPEGGFIVEIEGILPSNEDSSTLYAGADSYPTLKLPKVGFGSGSTIDGNKDLVANCTMSRSSVESNVICNGMSCSVVRVRKSRYDSRPLAYTSLATQSQADLFASKWMKSAGSLTGGQSSPTEFFIQDPTLKHLMAPGHLQGNADLAGIQPQEFSQVFSLLFNTYWQCWLMPYWQTGNLPSNITQFNEESFQGNFAVPMVVNSTGANFTFSAEVYVCDKYWASTLIVVSSILVCCTLGGALLDYRTSSPKIFGYVSSLTRDNPYFDQPTGGSTLDGLKRSRILRDVKVRIQDVAGDEEEAVHIAFTTVGRPNRRGVPGIGLYQG</sequence>
<evidence type="ECO:0000313" key="2">
    <source>
        <dbReference type="EMBL" id="MDI1485515.1"/>
    </source>
</evidence>
<comment type="caution">
    <text evidence="2">The sequence shown here is derived from an EMBL/GenBank/DDBJ whole genome shotgun (WGS) entry which is preliminary data.</text>
</comment>
<accession>A0AA43QFB6</accession>
<keyword evidence="3" id="KW-1185">Reference proteome</keyword>
<organism evidence="2 3">
    <name type="scientific">Ramalina farinacea</name>
    <dbReference type="NCBI Taxonomy" id="258253"/>
    <lineage>
        <taxon>Eukaryota</taxon>
        <taxon>Fungi</taxon>
        <taxon>Dikarya</taxon>
        <taxon>Ascomycota</taxon>
        <taxon>Pezizomycotina</taxon>
        <taxon>Lecanoromycetes</taxon>
        <taxon>OSLEUM clade</taxon>
        <taxon>Lecanoromycetidae</taxon>
        <taxon>Lecanorales</taxon>
        <taxon>Lecanorineae</taxon>
        <taxon>Ramalinaceae</taxon>
        <taxon>Ramalina</taxon>
    </lineage>
</organism>
<keyword evidence="1" id="KW-1133">Transmembrane helix</keyword>
<feature type="transmembrane region" description="Helical" evidence="1">
    <location>
        <begin position="372"/>
        <end position="394"/>
    </location>
</feature>